<sequence>MSKSMFTRLLLLSFVSICLLNCKNPDLDVARNPAEAQAEPDQTIARSIPSKDTSLVAYYDFENDMGNWYEKSMCCDWAIQLTKQVRRSGLGALKFEIRRQDGNVSRSELGQKPINTNQDGWYAFSTYFPSSFTQESSEDCITQWQAKPDLALGEEWRSPPMLLGILNDHFVLEVRTDANKITKQGNYTFNRIDLGPVEKENWLDWVFHVKWAYDNTGVIEIWRNKQLVLSRFNQPNSYNDDLYPYFKIGLYKWDWASLANKSTSSSRVMYVDEVTIGTQFSSLTNVSPDPINALPVKLASFKVAKSGGAAHLTWATTEEANTARFEIERSLNARDWKTIGSKSAVGQSRSLVNYNFADSAPKKGNNYYRLKIIDNDRTYAYSSIKNVNF</sequence>
<dbReference type="EMBL" id="VCEJ01000002">
    <property type="protein sequence ID" value="TLV03235.1"/>
    <property type="molecule type" value="Genomic_DNA"/>
</dbReference>
<reference evidence="1 2" key="1">
    <citation type="submission" date="2019-05" db="EMBL/GenBank/DDBJ databases">
        <authorList>
            <person name="Qu J.-H."/>
        </authorList>
    </citation>
    <scope>NUCLEOTIDE SEQUENCE [LARGE SCALE GENOMIC DNA]</scope>
    <source>
        <strain evidence="1 2">T17</strain>
    </source>
</reference>
<dbReference type="InterPro" id="IPR025975">
    <property type="entry name" value="Polysacc_lyase"/>
</dbReference>
<dbReference type="AlphaFoldDB" id="A0A5R9L4N0"/>
<name>A0A5R9L4N0_9BACT</name>
<gene>
    <name evidence="1" type="ORF">FEN17_06385</name>
</gene>
<accession>A0A5R9L4N0</accession>
<protein>
    <submittedName>
        <fullName evidence="1">Uncharacterized protein</fullName>
    </submittedName>
</protein>
<organism evidence="1 2">
    <name type="scientific">Dyadobacter luticola</name>
    <dbReference type="NCBI Taxonomy" id="1979387"/>
    <lineage>
        <taxon>Bacteria</taxon>
        <taxon>Pseudomonadati</taxon>
        <taxon>Bacteroidota</taxon>
        <taxon>Cytophagia</taxon>
        <taxon>Cytophagales</taxon>
        <taxon>Spirosomataceae</taxon>
        <taxon>Dyadobacter</taxon>
    </lineage>
</organism>
<dbReference type="Proteomes" id="UP000306402">
    <property type="component" value="Unassembled WGS sequence"/>
</dbReference>
<evidence type="ECO:0000313" key="1">
    <source>
        <dbReference type="EMBL" id="TLV03235.1"/>
    </source>
</evidence>
<dbReference type="Pfam" id="PF14099">
    <property type="entry name" value="Polysacc_lyase"/>
    <property type="match status" value="1"/>
</dbReference>
<dbReference type="OrthoDB" id="652886at2"/>
<comment type="caution">
    <text evidence="1">The sequence shown here is derived from an EMBL/GenBank/DDBJ whole genome shotgun (WGS) entry which is preliminary data.</text>
</comment>
<evidence type="ECO:0000313" key="2">
    <source>
        <dbReference type="Proteomes" id="UP000306402"/>
    </source>
</evidence>
<proteinExistence type="predicted"/>
<keyword evidence="2" id="KW-1185">Reference proteome</keyword>
<dbReference type="Gene3D" id="2.60.120.200">
    <property type="match status" value="1"/>
</dbReference>